<dbReference type="Proteomes" id="UP000180175">
    <property type="component" value="Chromosome"/>
</dbReference>
<reference evidence="9 10" key="2">
    <citation type="journal article" date="2019" name="Int. J. Syst. Evol. Microbiol.">
        <title>Anaerobacillus isosaccharinicus sp. nov., an alkaliphilic bacterium which degrades isosaccharinic acid.</title>
        <authorList>
            <person name="Bassil N.M."/>
            <person name="Lloyd J.R."/>
        </authorList>
    </citation>
    <scope>NUCLEOTIDE SEQUENCE [LARGE SCALE GENOMIC DNA]</scope>
    <source>
        <strain evidence="9 10">NB2006</strain>
    </source>
</reference>
<keyword evidence="3 7" id="KW-0812">Transmembrane</keyword>
<dbReference type="KEGG" id="aia:AWH56_009425"/>
<keyword evidence="4 9" id="KW-0378">Hydrolase</keyword>
<comment type="similarity">
    <text evidence="2">Belongs to the peptidase S54 family.</text>
</comment>
<feature type="transmembrane region" description="Helical" evidence="7">
    <location>
        <begin position="98"/>
        <end position="117"/>
    </location>
</feature>
<sequence>MFVRNESFGSFIRSYPIVSGIVAIHLILFLWMFLFWSFGGYIIYALGLGINSAVAQGELWRLVTPIFMHVSPGHFLFNSFALVLFGPALERLLGKGRFISFYLLAGILANIATYYIGGLGYSPHLGASGAIYGLFGIYLYMTLYRKDLIDRDNSQLIITILVIGLIMTFVNARINVYAHIFGFIAGFALAPVFLTKIKRYTPQYQHVFDNDEISFNPNRWKKRRLSPNMKKKLLWVLFALFVMIGLFYR</sequence>
<feature type="domain" description="Peptidase S54 rhomboid" evidence="8">
    <location>
        <begin position="57"/>
        <end position="194"/>
    </location>
</feature>
<dbReference type="GO" id="GO:0006508">
    <property type="term" value="P:proteolysis"/>
    <property type="evidence" value="ECO:0007669"/>
    <property type="project" value="UniProtKB-KW"/>
</dbReference>
<feature type="transmembrane region" description="Helical" evidence="7">
    <location>
        <begin position="232"/>
        <end position="248"/>
    </location>
</feature>
<accession>A0A7S7LB24</accession>
<keyword evidence="9" id="KW-0645">Protease</keyword>
<dbReference type="AlphaFoldDB" id="A0A7S7LB24"/>
<dbReference type="InterPro" id="IPR022764">
    <property type="entry name" value="Peptidase_S54_rhomboid_dom"/>
</dbReference>
<evidence type="ECO:0000256" key="4">
    <source>
        <dbReference type="ARBA" id="ARBA00022801"/>
    </source>
</evidence>
<keyword evidence="10" id="KW-1185">Reference proteome</keyword>
<dbReference type="RefSeq" id="WP_182081308.1">
    <property type="nucleotide sequence ID" value="NZ_CP063356.2"/>
</dbReference>
<keyword evidence="6 7" id="KW-0472">Membrane</keyword>
<evidence type="ECO:0000256" key="2">
    <source>
        <dbReference type="ARBA" id="ARBA00009045"/>
    </source>
</evidence>
<name>A0A7S7LB24_9BACI</name>
<evidence type="ECO:0000256" key="3">
    <source>
        <dbReference type="ARBA" id="ARBA00022692"/>
    </source>
</evidence>
<feature type="transmembrane region" description="Helical" evidence="7">
    <location>
        <begin position="21"/>
        <end position="46"/>
    </location>
</feature>
<dbReference type="InterPro" id="IPR035952">
    <property type="entry name" value="Rhomboid-like_sf"/>
</dbReference>
<feature type="transmembrane region" description="Helical" evidence="7">
    <location>
        <begin position="66"/>
        <end position="86"/>
    </location>
</feature>
<dbReference type="EC" id="3.4.21.105" evidence="9"/>
<evidence type="ECO:0000256" key="1">
    <source>
        <dbReference type="ARBA" id="ARBA00004141"/>
    </source>
</evidence>
<gene>
    <name evidence="9" type="ORF">AWH56_009425</name>
</gene>
<evidence type="ECO:0000259" key="8">
    <source>
        <dbReference type="Pfam" id="PF01694"/>
    </source>
</evidence>
<proteinExistence type="inferred from homology"/>
<comment type="subcellular location">
    <subcellularLocation>
        <location evidence="1">Membrane</location>
        <topology evidence="1">Multi-pass membrane protein</topology>
    </subcellularLocation>
</comment>
<dbReference type="SUPFAM" id="SSF144091">
    <property type="entry name" value="Rhomboid-like"/>
    <property type="match status" value="1"/>
</dbReference>
<dbReference type="Gene3D" id="1.20.1540.10">
    <property type="entry name" value="Rhomboid-like"/>
    <property type="match status" value="1"/>
</dbReference>
<evidence type="ECO:0000313" key="10">
    <source>
        <dbReference type="Proteomes" id="UP000180175"/>
    </source>
</evidence>
<protein>
    <submittedName>
        <fullName evidence="9">Rhomboid family intramembrane serine protease</fullName>
        <ecNumber evidence="9">3.4.21.-</ecNumber>
        <ecNumber evidence="9">3.4.21.105</ecNumber>
    </submittedName>
</protein>
<reference evidence="9 10" key="1">
    <citation type="journal article" date="2017" name="Genome Announc.">
        <title>Draft Genome Sequences of Four Alkaliphilic Bacteria Belonging to the Anaerobacillus Genus.</title>
        <authorList>
            <person name="Bassil N.M."/>
            <person name="Lloyd J.R."/>
        </authorList>
    </citation>
    <scope>NUCLEOTIDE SEQUENCE [LARGE SCALE GENOMIC DNA]</scope>
    <source>
        <strain evidence="9 10">NB2006</strain>
    </source>
</reference>
<dbReference type="Pfam" id="PF01694">
    <property type="entry name" value="Rhomboid"/>
    <property type="match status" value="1"/>
</dbReference>
<keyword evidence="5 7" id="KW-1133">Transmembrane helix</keyword>
<feature type="transmembrane region" description="Helical" evidence="7">
    <location>
        <begin position="176"/>
        <end position="194"/>
    </location>
</feature>
<organism evidence="9 10">
    <name type="scientific">Anaerobacillus isosaccharinicus</name>
    <dbReference type="NCBI Taxonomy" id="1532552"/>
    <lineage>
        <taxon>Bacteria</taxon>
        <taxon>Bacillati</taxon>
        <taxon>Bacillota</taxon>
        <taxon>Bacilli</taxon>
        <taxon>Bacillales</taxon>
        <taxon>Bacillaceae</taxon>
        <taxon>Anaerobacillus</taxon>
    </lineage>
</organism>
<dbReference type="GO" id="GO:0004252">
    <property type="term" value="F:serine-type endopeptidase activity"/>
    <property type="evidence" value="ECO:0007669"/>
    <property type="project" value="InterPro"/>
</dbReference>
<dbReference type="EMBL" id="CP063356">
    <property type="protein sequence ID" value="QOY37778.1"/>
    <property type="molecule type" value="Genomic_DNA"/>
</dbReference>
<evidence type="ECO:0000256" key="5">
    <source>
        <dbReference type="ARBA" id="ARBA00022989"/>
    </source>
</evidence>
<evidence type="ECO:0000313" key="9">
    <source>
        <dbReference type="EMBL" id="QOY37778.1"/>
    </source>
</evidence>
<feature type="transmembrane region" description="Helical" evidence="7">
    <location>
        <begin position="153"/>
        <end position="170"/>
    </location>
</feature>
<feature type="transmembrane region" description="Helical" evidence="7">
    <location>
        <begin position="123"/>
        <end position="141"/>
    </location>
</feature>
<dbReference type="PANTHER" id="PTHR43731">
    <property type="entry name" value="RHOMBOID PROTEASE"/>
    <property type="match status" value="1"/>
</dbReference>
<dbReference type="EC" id="3.4.21.-" evidence="9"/>
<dbReference type="InterPro" id="IPR050925">
    <property type="entry name" value="Rhomboid_protease_S54"/>
</dbReference>
<dbReference type="GO" id="GO:0016020">
    <property type="term" value="C:membrane"/>
    <property type="evidence" value="ECO:0007669"/>
    <property type="project" value="UniProtKB-SubCell"/>
</dbReference>
<dbReference type="PANTHER" id="PTHR43731:SF14">
    <property type="entry name" value="PRESENILIN-ASSOCIATED RHOMBOID-LIKE PROTEIN, MITOCHONDRIAL"/>
    <property type="match status" value="1"/>
</dbReference>
<evidence type="ECO:0000256" key="6">
    <source>
        <dbReference type="ARBA" id="ARBA00023136"/>
    </source>
</evidence>
<evidence type="ECO:0000256" key="7">
    <source>
        <dbReference type="SAM" id="Phobius"/>
    </source>
</evidence>